<organism evidence="1 2">
    <name type="scientific">Hydrogenophaga bisanensis</name>
    <dbReference type="NCBI Taxonomy" id="439611"/>
    <lineage>
        <taxon>Bacteria</taxon>
        <taxon>Pseudomonadati</taxon>
        <taxon>Pseudomonadota</taxon>
        <taxon>Betaproteobacteria</taxon>
        <taxon>Burkholderiales</taxon>
        <taxon>Comamonadaceae</taxon>
        <taxon>Hydrogenophaga</taxon>
    </lineage>
</organism>
<dbReference type="PANTHER" id="PTHR34387:SF1">
    <property type="entry name" value="PERIPLASMIC IMMUNOGENIC PROTEIN"/>
    <property type="match status" value="1"/>
</dbReference>
<keyword evidence="2" id="KW-1185">Reference proteome</keyword>
<gene>
    <name evidence="1" type="ORF">ACFQNJ_07875</name>
</gene>
<accession>A0ABW2R8M2</accession>
<sequence length="249" mass="26422">MMLKWSKRRSAWSAVGGAVLTAGLVLANPVLAQEALATSESGQVVHLNASAVREVPQDWLTMQLAVTREGADPGQVQAQIRAALDASLEAARAKAKPQSMEVRTGQFALHPRYGNNGRITGWQGQAELVLEGRDFGLISRTAASLAPLVVSGSSFSLSRQARQQLESDVQREAITQFRGKADEIAKAFGFAGYSLRQVSVSSVDGGHGQPRPVMMMARAEKAMEADAAVPVEAGKATVQVTVSGSINLR</sequence>
<protein>
    <submittedName>
        <fullName evidence="1">SIMPL domain-containing protein</fullName>
    </submittedName>
</protein>
<dbReference type="Pfam" id="PF04402">
    <property type="entry name" value="SIMPL"/>
    <property type="match status" value="1"/>
</dbReference>
<dbReference type="PANTHER" id="PTHR34387">
    <property type="entry name" value="SLR1258 PROTEIN"/>
    <property type="match status" value="1"/>
</dbReference>
<dbReference type="InterPro" id="IPR052022">
    <property type="entry name" value="26kDa_periplasmic_antigen"/>
</dbReference>
<dbReference type="InterPro" id="IPR007497">
    <property type="entry name" value="SIMPL/DUF541"/>
</dbReference>
<dbReference type="Proteomes" id="UP001596495">
    <property type="component" value="Unassembled WGS sequence"/>
</dbReference>
<dbReference type="EMBL" id="JBHTBX010000004">
    <property type="protein sequence ID" value="MFC7434428.1"/>
    <property type="molecule type" value="Genomic_DNA"/>
</dbReference>
<dbReference type="Gene3D" id="3.30.110.170">
    <property type="entry name" value="Protein of unknown function (DUF541), domain 1"/>
    <property type="match status" value="1"/>
</dbReference>
<dbReference type="Gene3D" id="3.30.70.2970">
    <property type="entry name" value="Protein of unknown function (DUF541), domain 2"/>
    <property type="match status" value="1"/>
</dbReference>
<comment type="caution">
    <text evidence="1">The sequence shown here is derived from an EMBL/GenBank/DDBJ whole genome shotgun (WGS) entry which is preliminary data.</text>
</comment>
<reference evidence="2" key="1">
    <citation type="journal article" date="2019" name="Int. J. Syst. Evol. Microbiol.">
        <title>The Global Catalogue of Microorganisms (GCM) 10K type strain sequencing project: providing services to taxonomists for standard genome sequencing and annotation.</title>
        <authorList>
            <consortium name="The Broad Institute Genomics Platform"/>
            <consortium name="The Broad Institute Genome Sequencing Center for Infectious Disease"/>
            <person name="Wu L."/>
            <person name="Ma J."/>
        </authorList>
    </citation>
    <scope>NUCLEOTIDE SEQUENCE [LARGE SCALE GENOMIC DNA]</scope>
    <source>
        <strain evidence="2">CCUG 54518</strain>
    </source>
</reference>
<evidence type="ECO:0000313" key="1">
    <source>
        <dbReference type="EMBL" id="MFC7434428.1"/>
    </source>
</evidence>
<evidence type="ECO:0000313" key="2">
    <source>
        <dbReference type="Proteomes" id="UP001596495"/>
    </source>
</evidence>
<proteinExistence type="predicted"/>
<name>A0ABW2R8M2_9BURK</name>
<dbReference type="RefSeq" id="WP_382255762.1">
    <property type="nucleotide sequence ID" value="NZ_JBHTBX010000004.1"/>
</dbReference>